<evidence type="ECO:0000313" key="10">
    <source>
        <dbReference type="Proteomes" id="UP000037069"/>
    </source>
</evidence>
<dbReference type="GO" id="GO:0006488">
    <property type="term" value="P:dolichol-linked oligosaccharide biosynthetic process"/>
    <property type="evidence" value="ECO:0007669"/>
    <property type="project" value="InterPro"/>
</dbReference>
<comment type="caution">
    <text evidence="9">The sequence shown here is derived from an EMBL/GenBank/DDBJ whole genome shotgun (WGS) entry which is preliminary data.</text>
</comment>
<protein>
    <recommendedName>
        <fullName evidence="4">UDP-N-acetylglucosamine transferase subunit ALG13</fullName>
        <ecNumber evidence="3">2.4.1.141</ecNumber>
    </recommendedName>
</protein>
<sequence>MVEIRTVYVTVGSTKFDALIQTIITDKVLKILQSHGCKNLILQIGKGQKVNEQDIAIKYGMRVEQYDFKIEPKRMDIINADLVIGHAGAGTCLDILTNRKAGILVINDQLMNNHQQELALHMKKEGYLECCTVEELEKCLENLNLNDRKLYEPGKNMNSFVEFMDDLMVN</sequence>
<dbReference type="EC" id="2.4.1.141" evidence="3"/>
<dbReference type="GO" id="GO:0005783">
    <property type="term" value="C:endoplasmic reticulum"/>
    <property type="evidence" value="ECO:0007669"/>
    <property type="project" value="UniProtKB-SubCell"/>
</dbReference>
<dbReference type="OrthoDB" id="20273at2759"/>
<keyword evidence="6" id="KW-0808">Transferase</keyword>
<comment type="similarity">
    <text evidence="2">Belongs to the glycosyltransferase 28 family.</text>
</comment>
<proteinExistence type="inferred from homology"/>
<evidence type="ECO:0000256" key="4">
    <source>
        <dbReference type="ARBA" id="ARBA00017468"/>
    </source>
</evidence>
<evidence type="ECO:0000256" key="2">
    <source>
        <dbReference type="ARBA" id="ARBA00006962"/>
    </source>
</evidence>
<dbReference type="PANTHER" id="PTHR12867">
    <property type="entry name" value="GLYCOSYL TRANSFERASE-RELATED"/>
    <property type="match status" value="1"/>
</dbReference>
<dbReference type="Gene3D" id="3.40.50.2000">
    <property type="entry name" value="Glycogen Phosphorylase B"/>
    <property type="match status" value="1"/>
</dbReference>
<organism evidence="9 10">
    <name type="scientific">Lucilia cuprina</name>
    <name type="common">Green bottle fly</name>
    <name type="synonym">Australian sheep blowfly</name>
    <dbReference type="NCBI Taxonomy" id="7375"/>
    <lineage>
        <taxon>Eukaryota</taxon>
        <taxon>Metazoa</taxon>
        <taxon>Ecdysozoa</taxon>
        <taxon>Arthropoda</taxon>
        <taxon>Hexapoda</taxon>
        <taxon>Insecta</taxon>
        <taxon>Pterygota</taxon>
        <taxon>Neoptera</taxon>
        <taxon>Endopterygota</taxon>
        <taxon>Diptera</taxon>
        <taxon>Brachycera</taxon>
        <taxon>Muscomorpha</taxon>
        <taxon>Oestroidea</taxon>
        <taxon>Calliphoridae</taxon>
        <taxon>Luciliinae</taxon>
        <taxon>Lucilia</taxon>
    </lineage>
</organism>
<dbReference type="AlphaFoldDB" id="A0A0L0C6C8"/>
<keyword evidence="7" id="KW-0256">Endoplasmic reticulum</keyword>
<evidence type="ECO:0000256" key="5">
    <source>
        <dbReference type="ARBA" id="ARBA00022676"/>
    </source>
</evidence>
<keyword evidence="10" id="KW-1185">Reference proteome</keyword>
<feature type="domain" description="Glycosyl transferase family 28 C-terminal" evidence="8">
    <location>
        <begin position="6"/>
        <end position="164"/>
    </location>
</feature>
<dbReference type="Proteomes" id="UP000037069">
    <property type="component" value="Unassembled WGS sequence"/>
</dbReference>
<dbReference type="InterPro" id="IPR007235">
    <property type="entry name" value="Glyco_trans_28_C"/>
</dbReference>
<evidence type="ECO:0000256" key="7">
    <source>
        <dbReference type="ARBA" id="ARBA00022824"/>
    </source>
</evidence>
<comment type="subcellular location">
    <subcellularLocation>
        <location evidence="1">Endoplasmic reticulum</location>
    </subcellularLocation>
</comment>
<dbReference type="OMA" id="YCKPSQL"/>
<dbReference type="EMBL" id="JRES01000835">
    <property type="protein sequence ID" value="KNC27943.1"/>
    <property type="molecule type" value="Genomic_DNA"/>
</dbReference>
<accession>A0A0L0C6C8</accession>
<dbReference type="GO" id="GO:0004577">
    <property type="term" value="F:N-acetylglucosaminyldiphosphodolichol N-acetylglucosaminyltransferase activity"/>
    <property type="evidence" value="ECO:0007669"/>
    <property type="project" value="UniProtKB-EC"/>
</dbReference>
<evidence type="ECO:0000256" key="3">
    <source>
        <dbReference type="ARBA" id="ARBA00012614"/>
    </source>
</evidence>
<gene>
    <name evidence="9" type="ORF">FF38_06128</name>
</gene>
<dbReference type="STRING" id="7375.A0A0L0C6C8"/>
<dbReference type="SUPFAM" id="SSF53756">
    <property type="entry name" value="UDP-Glycosyltransferase/glycogen phosphorylase"/>
    <property type="match status" value="1"/>
</dbReference>
<evidence type="ECO:0000259" key="8">
    <source>
        <dbReference type="Pfam" id="PF04101"/>
    </source>
</evidence>
<evidence type="ECO:0000313" key="9">
    <source>
        <dbReference type="EMBL" id="KNC27943.1"/>
    </source>
</evidence>
<dbReference type="Pfam" id="PF04101">
    <property type="entry name" value="Glyco_tran_28_C"/>
    <property type="match status" value="1"/>
</dbReference>
<dbReference type="PANTHER" id="PTHR12867:SF6">
    <property type="entry name" value="N-ACETYLGLUCOSAMINYLDIPHOSPHODOLICHOL N-ACETYLGLUCOSAMINYLTRANSFERASE"/>
    <property type="match status" value="1"/>
</dbReference>
<reference evidence="9 10" key="1">
    <citation type="journal article" date="2015" name="Nat. Commun.">
        <title>Lucilia cuprina genome unlocks parasitic fly biology to underpin future interventions.</title>
        <authorList>
            <person name="Anstead C.A."/>
            <person name="Korhonen P.K."/>
            <person name="Young N.D."/>
            <person name="Hall R.S."/>
            <person name="Jex A.R."/>
            <person name="Murali S.C."/>
            <person name="Hughes D.S."/>
            <person name="Lee S.F."/>
            <person name="Perry T."/>
            <person name="Stroehlein A.J."/>
            <person name="Ansell B.R."/>
            <person name="Breugelmans B."/>
            <person name="Hofmann A."/>
            <person name="Qu J."/>
            <person name="Dugan S."/>
            <person name="Lee S.L."/>
            <person name="Chao H."/>
            <person name="Dinh H."/>
            <person name="Han Y."/>
            <person name="Doddapaneni H.V."/>
            <person name="Worley K.C."/>
            <person name="Muzny D.M."/>
            <person name="Ioannidis P."/>
            <person name="Waterhouse R.M."/>
            <person name="Zdobnov E.M."/>
            <person name="James P.J."/>
            <person name="Bagnall N.H."/>
            <person name="Kotze A.C."/>
            <person name="Gibbs R.A."/>
            <person name="Richards S."/>
            <person name="Batterham P."/>
            <person name="Gasser R.B."/>
        </authorList>
    </citation>
    <scope>NUCLEOTIDE SEQUENCE [LARGE SCALE GENOMIC DNA]</scope>
    <source>
        <strain evidence="9 10">LS</strain>
        <tissue evidence="9">Full body</tissue>
    </source>
</reference>
<keyword evidence="5" id="KW-0328">Glycosyltransferase</keyword>
<evidence type="ECO:0000256" key="1">
    <source>
        <dbReference type="ARBA" id="ARBA00004240"/>
    </source>
</evidence>
<dbReference type="InterPro" id="IPR039042">
    <property type="entry name" value="Alg13-like"/>
</dbReference>
<name>A0A0L0C6C8_LUCCU</name>
<evidence type="ECO:0000256" key="6">
    <source>
        <dbReference type="ARBA" id="ARBA00022679"/>
    </source>
</evidence>